<keyword evidence="1" id="KW-0596">Phosphopantetheine</keyword>
<name>A0A0F7ZPW8_9HYPO</name>
<proteinExistence type="inferred from homology"/>
<gene>
    <name evidence="7" type="ORF">HIM_04307</name>
</gene>
<keyword evidence="4" id="KW-0560">Oxidoreductase</keyword>
<dbReference type="InterPro" id="IPR014030">
    <property type="entry name" value="Ketoacyl_synth_N"/>
</dbReference>
<sequence length="355" mass="38679">MGSIPSDQTSAGVKPAEAIAVIGFSFRFPENATSSDGLWRLMMEKRCVSRSFPEDRINLHGIYHPDATRHDTIATQGAHFFSEDPTTFDAPFFAISATEAETMDPQQRHLLEVTYHALENAGIRMQDIAGSNTSVFTGCFTDDYKTLYQKDIDDGAPYAATGIMTTLNANRVSWFFNTLGTSVNVDTACSSSLVALDLACQNLRSGDSDLSMVSGSNLILTPDLFVALSDMNMISKDSRCWSFDERANGYARGEGVAVLILKRMVDAVRDGDTIRAVIVSTGSNHDGHTPGITQPSQKAQEMLIRQCYSKNGLDTRRTAFFEAHGTGTPVGDPIEANAIGNVFREGRDADDPIYV</sequence>
<dbReference type="InterPro" id="IPR050091">
    <property type="entry name" value="PKS_NRPS_Biosynth_Enz"/>
</dbReference>
<dbReference type="CDD" id="cd00833">
    <property type="entry name" value="PKS"/>
    <property type="match status" value="1"/>
</dbReference>
<dbReference type="Pfam" id="PF02801">
    <property type="entry name" value="Ketoacyl-synt_C"/>
    <property type="match status" value="1"/>
</dbReference>
<evidence type="ECO:0000256" key="1">
    <source>
        <dbReference type="ARBA" id="ARBA00022450"/>
    </source>
</evidence>
<evidence type="ECO:0000256" key="3">
    <source>
        <dbReference type="ARBA" id="ARBA00022679"/>
    </source>
</evidence>
<comment type="similarity">
    <text evidence="5">Belongs to the thiolase-like superfamily. Beta-ketoacyl-ACP synthases family.</text>
</comment>
<keyword evidence="3 5" id="KW-0808">Transferase</keyword>
<evidence type="ECO:0000256" key="4">
    <source>
        <dbReference type="ARBA" id="ARBA00023002"/>
    </source>
</evidence>
<dbReference type="OrthoDB" id="329835at2759"/>
<reference evidence="7 8" key="1">
    <citation type="journal article" date="2014" name="Genome Biol. Evol.">
        <title>Comparative genomics and transcriptomics analyses reveal divergent lifestyle features of nematode endoparasitic fungus Hirsutella minnesotensis.</title>
        <authorList>
            <person name="Lai Y."/>
            <person name="Liu K."/>
            <person name="Zhang X."/>
            <person name="Zhang X."/>
            <person name="Li K."/>
            <person name="Wang N."/>
            <person name="Shu C."/>
            <person name="Wu Y."/>
            <person name="Wang C."/>
            <person name="Bushley K.E."/>
            <person name="Xiang M."/>
            <person name="Liu X."/>
        </authorList>
    </citation>
    <scope>NUCLEOTIDE SEQUENCE [LARGE SCALE GENOMIC DNA]</scope>
    <source>
        <strain evidence="7 8">3608</strain>
    </source>
</reference>
<dbReference type="Proteomes" id="UP000054481">
    <property type="component" value="Unassembled WGS sequence"/>
</dbReference>
<dbReference type="GO" id="GO:0004315">
    <property type="term" value="F:3-oxoacyl-[acyl-carrier-protein] synthase activity"/>
    <property type="evidence" value="ECO:0007669"/>
    <property type="project" value="InterPro"/>
</dbReference>
<keyword evidence="8" id="KW-1185">Reference proteome</keyword>
<evidence type="ECO:0000256" key="5">
    <source>
        <dbReference type="RuleBase" id="RU003694"/>
    </source>
</evidence>
<dbReference type="SUPFAM" id="SSF53901">
    <property type="entry name" value="Thiolase-like"/>
    <property type="match status" value="1"/>
</dbReference>
<dbReference type="Gene3D" id="3.40.47.10">
    <property type="match status" value="1"/>
</dbReference>
<dbReference type="PANTHER" id="PTHR43775">
    <property type="entry name" value="FATTY ACID SYNTHASE"/>
    <property type="match status" value="1"/>
</dbReference>
<dbReference type="InterPro" id="IPR018201">
    <property type="entry name" value="Ketoacyl_synth_AS"/>
</dbReference>
<dbReference type="InterPro" id="IPR020841">
    <property type="entry name" value="PKS_Beta-ketoAc_synthase_dom"/>
</dbReference>
<keyword evidence="2" id="KW-0597">Phosphoprotein</keyword>
<evidence type="ECO:0000256" key="2">
    <source>
        <dbReference type="ARBA" id="ARBA00022553"/>
    </source>
</evidence>
<evidence type="ECO:0000313" key="8">
    <source>
        <dbReference type="Proteomes" id="UP000054481"/>
    </source>
</evidence>
<dbReference type="GO" id="GO:0044550">
    <property type="term" value="P:secondary metabolite biosynthetic process"/>
    <property type="evidence" value="ECO:0007669"/>
    <property type="project" value="TreeGrafter"/>
</dbReference>
<dbReference type="InterPro" id="IPR014031">
    <property type="entry name" value="Ketoacyl_synth_C"/>
</dbReference>
<organism evidence="7 8">
    <name type="scientific">Hirsutella minnesotensis 3608</name>
    <dbReference type="NCBI Taxonomy" id="1043627"/>
    <lineage>
        <taxon>Eukaryota</taxon>
        <taxon>Fungi</taxon>
        <taxon>Dikarya</taxon>
        <taxon>Ascomycota</taxon>
        <taxon>Pezizomycotina</taxon>
        <taxon>Sordariomycetes</taxon>
        <taxon>Hypocreomycetidae</taxon>
        <taxon>Hypocreales</taxon>
        <taxon>Ophiocordycipitaceae</taxon>
        <taxon>Hirsutella</taxon>
    </lineage>
</organism>
<dbReference type="GO" id="GO:0004312">
    <property type="term" value="F:fatty acid synthase activity"/>
    <property type="evidence" value="ECO:0007669"/>
    <property type="project" value="TreeGrafter"/>
</dbReference>
<evidence type="ECO:0000313" key="7">
    <source>
        <dbReference type="EMBL" id="KJZ76225.1"/>
    </source>
</evidence>
<dbReference type="InterPro" id="IPR016039">
    <property type="entry name" value="Thiolase-like"/>
</dbReference>
<dbReference type="PROSITE" id="PS00606">
    <property type="entry name" value="KS3_1"/>
    <property type="match status" value="1"/>
</dbReference>
<evidence type="ECO:0000259" key="6">
    <source>
        <dbReference type="PROSITE" id="PS52004"/>
    </source>
</evidence>
<protein>
    <recommendedName>
        <fullName evidence="6">Ketosynthase family 3 (KS3) domain-containing protein</fullName>
    </recommendedName>
</protein>
<dbReference type="EMBL" id="KQ030512">
    <property type="protein sequence ID" value="KJZ76225.1"/>
    <property type="molecule type" value="Genomic_DNA"/>
</dbReference>
<dbReference type="AlphaFoldDB" id="A0A0F7ZPW8"/>
<dbReference type="SMART" id="SM00825">
    <property type="entry name" value="PKS_KS"/>
    <property type="match status" value="1"/>
</dbReference>
<dbReference type="PROSITE" id="PS52004">
    <property type="entry name" value="KS3_2"/>
    <property type="match status" value="1"/>
</dbReference>
<dbReference type="PANTHER" id="PTHR43775:SF29">
    <property type="entry name" value="ASPERFURANONE POLYKETIDE SYNTHASE AFOG-RELATED"/>
    <property type="match status" value="1"/>
</dbReference>
<dbReference type="GO" id="GO:0006633">
    <property type="term" value="P:fatty acid biosynthetic process"/>
    <property type="evidence" value="ECO:0007669"/>
    <property type="project" value="InterPro"/>
</dbReference>
<dbReference type="Pfam" id="PF00109">
    <property type="entry name" value="ketoacyl-synt"/>
    <property type="match status" value="1"/>
</dbReference>
<accession>A0A0F7ZPW8</accession>
<dbReference type="GO" id="GO:0016491">
    <property type="term" value="F:oxidoreductase activity"/>
    <property type="evidence" value="ECO:0007669"/>
    <property type="project" value="UniProtKB-KW"/>
</dbReference>
<feature type="domain" description="Ketosynthase family 3 (KS3)" evidence="6">
    <location>
        <begin position="16"/>
        <end position="355"/>
    </location>
</feature>